<gene>
    <name evidence="6" type="ORF">ABB55_18475</name>
</gene>
<dbReference type="PANTHER" id="PTHR43214:SF43">
    <property type="entry name" value="TWO-COMPONENT RESPONSE REGULATOR"/>
    <property type="match status" value="1"/>
</dbReference>
<feature type="domain" description="HTH luxR-type" evidence="4">
    <location>
        <begin position="142"/>
        <end position="207"/>
    </location>
</feature>
<dbReference type="InterPro" id="IPR036388">
    <property type="entry name" value="WH-like_DNA-bd_sf"/>
</dbReference>
<dbReference type="PROSITE" id="PS50043">
    <property type="entry name" value="HTH_LUXR_2"/>
    <property type="match status" value="1"/>
</dbReference>
<dbReference type="Pfam" id="PF00072">
    <property type="entry name" value="Response_reg"/>
    <property type="match status" value="1"/>
</dbReference>
<dbReference type="OrthoDB" id="3678174at2"/>
<dbReference type="CDD" id="cd06170">
    <property type="entry name" value="LuxR_C_like"/>
    <property type="match status" value="1"/>
</dbReference>
<dbReference type="SUPFAM" id="SSF46894">
    <property type="entry name" value="C-terminal effector domain of the bipartite response regulators"/>
    <property type="match status" value="1"/>
</dbReference>
<dbReference type="Gene3D" id="1.10.10.10">
    <property type="entry name" value="Winged helix-like DNA-binding domain superfamily/Winged helix DNA-binding domain"/>
    <property type="match status" value="1"/>
</dbReference>
<dbReference type="InterPro" id="IPR001789">
    <property type="entry name" value="Sig_transdc_resp-reg_receiver"/>
</dbReference>
<dbReference type="EMBL" id="LJYW01000001">
    <property type="protein sequence ID" value="KPL53948.1"/>
    <property type="molecule type" value="Genomic_DNA"/>
</dbReference>
<reference evidence="6 7" key="2">
    <citation type="submission" date="2015-10" db="EMBL/GenBank/DDBJ databases">
        <title>Draft Genome Sequence of Prosthecomicrobium hirschii ATCC 27832.</title>
        <authorList>
            <person name="Daniel J."/>
            <person name="Givan S.A."/>
            <person name="Brun Y.V."/>
            <person name="Brown P.J."/>
        </authorList>
    </citation>
    <scope>NUCLEOTIDE SEQUENCE [LARGE SCALE GENOMIC DNA]</scope>
    <source>
        <strain evidence="6 7">16</strain>
    </source>
</reference>
<dbReference type="Pfam" id="PF00196">
    <property type="entry name" value="GerE"/>
    <property type="match status" value="1"/>
</dbReference>
<reference evidence="6 7" key="1">
    <citation type="submission" date="2015-09" db="EMBL/GenBank/DDBJ databases">
        <authorList>
            <person name="Jackson K.R."/>
            <person name="Lunt B.L."/>
            <person name="Fisher J.N.B."/>
            <person name="Gardner A.V."/>
            <person name="Bailey M.E."/>
            <person name="Deus L.M."/>
            <person name="Earl A.S."/>
            <person name="Gibby P.D."/>
            <person name="Hartmann K.A."/>
            <person name="Liu J.E."/>
            <person name="Manci A.M."/>
            <person name="Nielsen D.A."/>
            <person name="Solomon M.B."/>
            <person name="Breakwell D.P."/>
            <person name="Burnett S.H."/>
            <person name="Grose J.H."/>
        </authorList>
    </citation>
    <scope>NUCLEOTIDE SEQUENCE [LARGE SCALE GENOMIC DNA]</scope>
    <source>
        <strain evidence="6 7">16</strain>
    </source>
</reference>
<keyword evidence="1 3" id="KW-0597">Phosphoprotein</keyword>
<dbReference type="CDD" id="cd17535">
    <property type="entry name" value="REC_NarL-like"/>
    <property type="match status" value="1"/>
</dbReference>
<comment type="caution">
    <text evidence="6">The sequence shown here is derived from an EMBL/GenBank/DDBJ whole genome shotgun (WGS) entry which is preliminary data.</text>
</comment>
<accession>A0A0P6W9X9</accession>
<dbReference type="SMART" id="SM00421">
    <property type="entry name" value="HTH_LUXR"/>
    <property type="match status" value="1"/>
</dbReference>
<dbReference type="Gene3D" id="3.40.50.2300">
    <property type="match status" value="1"/>
</dbReference>
<dbReference type="Proteomes" id="UP000048984">
    <property type="component" value="Unassembled WGS sequence"/>
</dbReference>
<protein>
    <submittedName>
        <fullName evidence="6">Response regulator receiver protein</fullName>
    </submittedName>
</protein>
<keyword evidence="7" id="KW-1185">Reference proteome</keyword>
<dbReference type="InterPro" id="IPR039420">
    <property type="entry name" value="WalR-like"/>
</dbReference>
<dbReference type="SMART" id="SM00448">
    <property type="entry name" value="REC"/>
    <property type="match status" value="1"/>
</dbReference>
<organism evidence="6 7">
    <name type="scientific">Prosthecodimorpha hirschii</name>
    <dbReference type="NCBI Taxonomy" id="665126"/>
    <lineage>
        <taxon>Bacteria</taxon>
        <taxon>Pseudomonadati</taxon>
        <taxon>Pseudomonadota</taxon>
        <taxon>Alphaproteobacteria</taxon>
        <taxon>Hyphomicrobiales</taxon>
        <taxon>Ancalomicrobiaceae</taxon>
        <taxon>Prosthecodimorpha</taxon>
    </lineage>
</organism>
<evidence type="ECO:0000313" key="6">
    <source>
        <dbReference type="EMBL" id="KPL53948.1"/>
    </source>
</evidence>
<dbReference type="AlphaFoldDB" id="A0A0P6W9X9"/>
<feature type="domain" description="Response regulatory" evidence="5">
    <location>
        <begin position="3"/>
        <end position="120"/>
    </location>
</feature>
<dbReference type="PROSITE" id="PS50110">
    <property type="entry name" value="RESPONSE_REGULATORY"/>
    <property type="match status" value="1"/>
</dbReference>
<evidence type="ECO:0000256" key="2">
    <source>
        <dbReference type="ARBA" id="ARBA00023125"/>
    </source>
</evidence>
<evidence type="ECO:0000256" key="1">
    <source>
        <dbReference type="ARBA" id="ARBA00022553"/>
    </source>
</evidence>
<dbReference type="PRINTS" id="PR00038">
    <property type="entry name" value="HTHLUXR"/>
</dbReference>
<dbReference type="InterPro" id="IPR000792">
    <property type="entry name" value="Tscrpt_reg_LuxR_C"/>
</dbReference>
<evidence type="ECO:0000259" key="4">
    <source>
        <dbReference type="PROSITE" id="PS50043"/>
    </source>
</evidence>
<keyword evidence="2" id="KW-0238">DNA-binding</keyword>
<evidence type="ECO:0000313" key="7">
    <source>
        <dbReference type="Proteomes" id="UP000048984"/>
    </source>
</evidence>
<dbReference type="STRING" id="665126.ABB55_18475"/>
<dbReference type="InterPro" id="IPR011006">
    <property type="entry name" value="CheY-like_superfamily"/>
</dbReference>
<evidence type="ECO:0000259" key="5">
    <source>
        <dbReference type="PROSITE" id="PS50110"/>
    </source>
</evidence>
<dbReference type="GO" id="GO:0003677">
    <property type="term" value="F:DNA binding"/>
    <property type="evidence" value="ECO:0007669"/>
    <property type="project" value="UniProtKB-KW"/>
</dbReference>
<proteinExistence type="predicted"/>
<evidence type="ECO:0000256" key="3">
    <source>
        <dbReference type="PROSITE-ProRule" id="PRU00169"/>
    </source>
</evidence>
<name>A0A0P6W9X9_9HYPH</name>
<dbReference type="RefSeq" id="WP_054360113.1">
    <property type="nucleotide sequence ID" value="NZ_JAPCYQ010000001.1"/>
</dbReference>
<feature type="modified residue" description="4-aspartylphosphate" evidence="3">
    <location>
        <position position="53"/>
    </location>
</feature>
<dbReference type="InterPro" id="IPR058245">
    <property type="entry name" value="NreC/VraR/RcsB-like_REC"/>
</dbReference>
<dbReference type="GO" id="GO:0006355">
    <property type="term" value="P:regulation of DNA-templated transcription"/>
    <property type="evidence" value="ECO:0007669"/>
    <property type="project" value="InterPro"/>
</dbReference>
<dbReference type="SUPFAM" id="SSF52172">
    <property type="entry name" value="CheY-like"/>
    <property type="match status" value="1"/>
</dbReference>
<sequence length="226" mass="25068">MTKVLVVDDHPIVLQGCRRVIEDIGACDVREAATLVSAYRNFHRLKPDLVIVDLGMQGRSLGGIELIRRLRLDERKFGILVFSMHGDPIVVRRALDAGANGYLLKDSEPGDLREAILKVRSGQTYLAHALALEVAMLGTRKKRDPIDDLTNREIQVLTLLSEGHQYGQIADELEVSYKTVANTCSHIKSKLGVTTLPQLVRLAVKWLGQTENRPEASRVLAGSRRG</sequence>
<dbReference type="InterPro" id="IPR016032">
    <property type="entry name" value="Sig_transdc_resp-reg_C-effctor"/>
</dbReference>
<dbReference type="GO" id="GO:0000160">
    <property type="term" value="P:phosphorelay signal transduction system"/>
    <property type="evidence" value="ECO:0007669"/>
    <property type="project" value="InterPro"/>
</dbReference>
<dbReference type="PANTHER" id="PTHR43214">
    <property type="entry name" value="TWO-COMPONENT RESPONSE REGULATOR"/>
    <property type="match status" value="1"/>
</dbReference>